<dbReference type="InterPro" id="IPR036259">
    <property type="entry name" value="MFS_trans_sf"/>
</dbReference>
<dbReference type="InterPro" id="IPR011701">
    <property type="entry name" value="MFS"/>
</dbReference>
<name>A0ABP4GUR5_9PSEU</name>
<dbReference type="EMBL" id="BAAALN010000006">
    <property type="protein sequence ID" value="GAA1239287.1"/>
    <property type="molecule type" value="Genomic_DNA"/>
</dbReference>
<feature type="transmembrane region" description="Helical" evidence="5">
    <location>
        <begin position="152"/>
        <end position="170"/>
    </location>
</feature>
<feature type="transmembrane region" description="Helical" evidence="5">
    <location>
        <begin position="416"/>
        <end position="433"/>
    </location>
</feature>
<dbReference type="Proteomes" id="UP001500653">
    <property type="component" value="Unassembled WGS sequence"/>
</dbReference>
<dbReference type="Gene3D" id="1.20.1250.20">
    <property type="entry name" value="MFS general substrate transporter like domains"/>
    <property type="match status" value="2"/>
</dbReference>
<evidence type="ECO:0000256" key="5">
    <source>
        <dbReference type="SAM" id="Phobius"/>
    </source>
</evidence>
<comment type="subcellular location">
    <subcellularLocation>
        <location evidence="1">Cell membrane</location>
        <topology evidence="1">Multi-pass membrane protein</topology>
    </subcellularLocation>
</comment>
<dbReference type="PROSITE" id="PS50850">
    <property type="entry name" value="MFS"/>
    <property type="match status" value="1"/>
</dbReference>
<evidence type="ECO:0000256" key="2">
    <source>
        <dbReference type="ARBA" id="ARBA00022692"/>
    </source>
</evidence>
<dbReference type="PANTHER" id="PTHR23508:SF10">
    <property type="entry name" value="CARBOXYLIC ACID TRANSPORTER PROTEIN HOMOLOG"/>
    <property type="match status" value="1"/>
</dbReference>
<dbReference type="Pfam" id="PF07690">
    <property type="entry name" value="MFS_1"/>
    <property type="match status" value="1"/>
</dbReference>
<keyword evidence="8" id="KW-1185">Reference proteome</keyword>
<keyword evidence="2 5" id="KW-0812">Transmembrane</keyword>
<keyword evidence="4 5" id="KW-0472">Membrane</keyword>
<gene>
    <name evidence="7" type="ORF">GCM10009676_24900</name>
</gene>
<feature type="transmembrane region" description="Helical" evidence="5">
    <location>
        <begin position="348"/>
        <end position="368"/>
    </location>
</feature>
<feature type="transmembrane region" description="Helical" evidence="5">
    <location>
        <begin position="120"/>
        <end position="140"/>
    </location>
</feature>
<comment type="caution">
    <text evidence="7">The sequence shown here is derived from an EMBL/GenBank/DDBJ whole genome shotgun (WGS) entry which is preliminary data.</text>
</comment>
<evidence type="ECO:0000256" key="4">
    <source>
        <dbReference type="ARBA" id="ARBA00023136"/>
    </source>
</evidence>
<proteinExistence type="predicted"/>
<feature type="transmembrane region" description="Helical" evidence="5">
    <location>
        <begin position="84"/>
        <end position="108"/>
    </location>
</feature>
<feature type="transmembrane region" description="Helical" evidence="5">
    <location>
        <begin position="289"/>
        <end position="309"/>
    </location>
</feature>
<feature type="transmembrane region" description="Helical" evidence="5">
    <location>
        <begin position="176"/>
        <end position="197"/>
    </location>
</feature>
<organism evidence="7 8">
    <name type="scientific">Prauserella halophila</name>
    <dbReference type="NCBI Taxonomy" id="185641"/>
    <lineage>
        <taxon>Bacteria</taxon>
        <taxon>Bacillati</taxon>
        <taxon>Actinomycetota</taxon>
        <taxon>Actinomycetes</taxon>
        <taxon>Pseudonocardiales</taxon>
        <taxon>Pseudonocardiaceae</taxon>
        <taxon>Prauserella</taxon>
    </lineage>
</organism>
<evidence type="ECO:0000313" key="8">
    <source>
        <dbReference type="Proteomes" id="UP001500653"/>
    </source>
</evidence>
<dbReference type="PANTHER" id="PTHR23508">
    <property type="entry name" value="CARBOXYLIC ACID TRANSPORTER PROTEIN HOMOLOG"/>
    <property type="match status" value="1"/>
</dbReference>
<feature type="domain" description="Major facilitator superfamily (MFS) profile" evidence="6">
    <location>
        <begin position="83"/>
        <end position="462"/>
    </location>
</feature>
<sequence>MTVFLISVVVLGACVVGFVRALRTSGVPDVPGTAPEQLRGMPMADMPEMFVGGLGIVVLALILSSRGGRAAADAGEPMSRRRRVVVAFVATTALTIDISKTSTLGFVIPGMRAEYGVTAGTASLLAVAGLTGTAMGALLAGKLTDRIGRRNVYLVATLGFTVTSMCGGMPTFTGNVVMCLLMGVSVGGLAPVLVTLLADVCPPRHRGPVVVGLSILASAVGYLVASGTALWLEPTYGWRILWLIGAPTGVFLTIVTFLVPNRAPQWHAPSAPDPVRSERPVVGIRLQQSYAALCGVLTFGLTTWVPTLSRGTDIDLDTANAVLAGVALAMVPCAAATAWAYHRFGPAGLSGGLATSTAVMLAGLTVTGTTGNGVLLTVALAMSLFAVNTMAAIFLPMTADLTEDRTRTRTTGNVSFCNRLGGLTGPVLISGLVASTADVLIAVTILALACGVLGWRVTGRRRNALEKVAR</sequence>
<feature type="transmembrane region" description="Helical" evidence="5">
    <location>
        <begin position="374"/>
        <end position="395"/>
    </location>
</feature>
<evidence type="ECO:0000259" key="6">
    <source>
        <dbReference type="PROSITE" id="PS50850"/>
    </source>
</evidence>
<protein>
    <recommendedName>
        <fullName evidence="6">Major facilitator superfamily (MFS) profile domain-containing protein</fullName>
    </recommendedName>
</protein>
<keyword evidence="3 5" id="KW-1133">Transmembrane helix</keyword>
<accession>A0ABP4GUR5</accession>
<feature type="transmembrane region" description="Helical" evidence="5">
    <location>
        <begin position="321"/>
        <end position="341"/>
    </location>
</feature>
<feature type="transmembrane region" description="Helical" evidence="5">
    <location>
        <begin position="45"/>
        <end position="63"/>
    </location>
</feature>
<dbReference type="RefSeq" id="WP_253862340.1">
    <property type="nucleotide sequence ID" value="NZ_BAAALN010000006.1"/>
</dbReference>
<feature type="transmembrane region" description="Helical" evidence="5">
    <location>
        <begin position="238"/>
        <end position="259"/>
    </location>
</feature>
<dbReference type="InterPro" id="IPR020846">
    <property type="entry name" value="MFS_dom"/>
</dbReference>
<reference evidence="8" key="1">
    <citation type="journal article" date="2019" name="Int. J. Syst. Evol. Microbiol.">
        <title>The Global Catalogue of Microorganisms (GCM) 10K type strain sequencing project: providing services to taxonomists for standard genome sequencing and annotation.</title>
        <authorList>
            <consortium name="The Broad Institute Genomics Platform"/>
            <consortium name="The Broad Institute Genome Sequencing Center for Infectious Disease"/>
            <person name="Wu L."/>
            <person name="Ma J."/>
        </authorList>
    </citation>
    <scope>NUCLEOTIDE SEQUENCE [LARGE SCALE GENOMIC DNA]</scope>
    <source>
        <strain evidence="8">JCM 13023</strain>
    </source>
</reference>
<feature type="transmembrane region" description="Helical" evidence="5">
    <location>
        <begin position="439"/>
        <end position="457"/>
    </location>
</feature>
<dbReference type="SUPFAM" id="SSF103473">
    <property type="entry name" value="MFS general substrate transporter"/>
    <property type="match status" value="1"/>
</dbReference>
<evidence type="ECO:0000256" key="3">
    <source>
        <dbReference type="ARBA" id="ARBA00022989"/>
    </source>
</evidence>
<evidence type="ECO:0000313" key="7">
    <source>
        <dbReference type="EMBL" id="GAA1239287.1"/>
    </source>
</evidence>
<feature type="transmembrane region" description="Helical" evidence="5">
    <location>
        <begin position="209"/>
        <end position="232"/>
    </location>
</feature>
<evidence type="ECO:0000256" key="1">
    <source>
        <dbReference type="ARBA" id="ARBA00004651"/>
    </source>
</evidence>